<keyword evidence="2" id="KW-0929">Antimicrobial</keyword>
<evidence type="ECO:0000256" key="14">
    <source>
        <dbReference type="ARBA" id="ARBA00038393"/>
    </source>
</evidence>
<keyword evidence="6" id="KW-0430">Lectin</keyword>
<keyword evidence="7" id="KW-0677">Repeat</keyword>
<feature type="chain" id="PRO_5012465551" description="Gnk2-homologous domain-containing protein" evidence="15">
    <location>
        <begin position="24"/>
        <end position="133"/>
    </location>
</feature>
<evidence type="ECO:0000256" key="13">
    <source>
        <dbReference type="ARBA" id="ARBA00024184"/>
    </source>
</evidence>
<evidence type="ECO:0000256" key="15">
    <source>
        <dbReference type="SAM" id="SignalP"/>
    </source>
</evidence>
<dbReference type="GO" id="GO:0009506">
    <property type="term" value="C:plasmodesma"/>
    <property type="evidence" value="ECO:0007669"/>
    <property type="project" value="UniProtKB-SubCell"/>
</dbReference>
<accession>A0A218WZG1</accession>
<dbReference type="GO" id="GO:0031640">
    <property type="term" value="P:killing of cells of another organism"/>
    <property type="evidence" value="ECO:0007669"/>
    <property type="project" value="UniProtKB-KW"/>
</dbReference>
<keyword evidence="12" id="KW-1015">Disulfide bond</keyword>
<keyword evidence="10" id="KW-0044">Antibiotic</keyword>
<dbReference type="PROSITE" id="PS51473">
    <property type="entry name" value="GNK2"/>
    <property type="match status" value="1"/>
</dbReference>
<dbReference type="EMBL" id="MTKT01002507">
    <property type="protein sequence ID" value="OWM77899.1"/>
    <property type="molecule type" value="Genomic_DNA"/>
</dbReference>
<dbReference type="Gene3D" id="3.30.430.20">
    <property type="entry name" value="Gnk2 domain, C-X8-C-X2-C motif"/>
    <property type="match status" value="1"/>
</dbReference>
<evidence type="ECO:0000256" key="6">
    <source>
        <dbReference type="ARBA" id="ARBA00022734"/>
    </source>
</evidence>
<evidence type="ECO:0000256" key="10">
    <source>
        <dbReference type="ARBA" id="ARBA00023022"/>
    </source>
</evidence>
<evidence type="ECO:0000313" key="17">
    <source>
        <dbReference type="EMBL" id="OWM77899.1"/>
    </source>
</evidence>
<dbReference type="AlphaFoldDB" id="A0A218WZG1"/>
<keyword evidence="8" id="KW-0611">Plant defense</keyword>
<evidence type="ECO:0000256" key="4">
    <source>
        <dbReference type="ARBA" id="ARBA00022581"/>
    </source>
</evidence>
<evidence type="ECO:0000313" key="18">
    <source>
        <dbReference type="Proteomes" id="UP000197138"/>
    </source>
</evidence>
<dbReference type="GO" id="GO:0005886">
    <property type="term" value="C:plasma membrane"/>
    <property type="evidence" value="ECO:0007669"/>
    <property type="project" value="UniProtKB-SubCell"/>
</dbReference>
<evidence type="ECO:0000256" key="8">
    <source>
        <dbReference type="ARBA" id="ARBA00022821"/>
    </source>
</evidence>
<dbReference type="GO" id="GO:0050832">
    <property type="term" value="P:defense response to fungus"/>
    <property type="evidence" value="ECO:0007669"/>
    <property type="project" value="UniProtKB-KW"/>
</dbReference>
<evidence type="ECO:0000256" key="5">
    <source>
        <dbReference type="ARBA" id="ARBA00022729"/>
    </source>
</evidence>
<dbReference type="GO" id="GO:0042742">
    <property type="term" value="P:defense response to bacterium"/>
    <property type="evidence" value="ECO:0007669"/>
    <property type="project" value="UniProtKB-KW"/>
</dbReference>
<keyword evidence="4" id="KW-0945">Host-virus interaction</keyword>
<keyword evidence="5 15" id="KW-0732">Signal</keyword>
<evidence type="ECO:0000256" key="9">
    <source>
        <dbReference type="ARBA" id="ARBA00022949"/>
    </source>
</evidence>
<dbReference type="Pfam" id="PF01657">
    <property type="entry name" value="Stress-antifung"/>
    <property type="match status" value="1"/>
</dbReference>
<feature type="signal peptide" evidence="15">
    <location>
        <begin position="1"/>
        <end position="23"/>
    </location>
</feature>
<dbReference type="InterPro" id="IPR038408">
    <property type="entry name" value="GNK2_sf"/>
</dbReference>
<sequence length="133" mass="15530">MVSLHQILLITTIFLYYCYVGRGKPNTKEQYIHCSPNKYEYPDLYGQSMTWVIADLQQQTSKSEYNYYNRSPWNNGYVCYGHGTCNGALSAADCADCLCEAYKRILTKCENSYGAQLQLQDCRMRYEQYPFIE</sequence>
<name>A0A218WZG1_PUNGR</name>
<evidence type="ECO:0000256" key="11">
    <source>
        <dbReference type="ARBA" id="ARBA00023035"/>
    </source>
</evidence>
<dbReference type="GO" id="GO:0005537">
    <property type="term" value="F:D-mannose binding"/>
    <property type="evidence" value="ECO:0007669"/>
    <property type="project" value="UniProtKB-KW"/>
</dbReference>
<evidence type="ECO:0000256" key="1">
    <source>
        <dbReference type="ARBA" id="ARBA00004251"/>
    </source>
</evidence>
<protein>
    <recommendedName>
        <fullName evidence="16">Gnk2-homologous domain-containing protein</fullName>
    </recommendedName>
</protein>
<dbReference type="CDD" id="cd23509">
    <property type="entry name" value="Gnk2-like"/>
    <property type="match status" value="1"/>
</dbReference>
<dbReference type="PANTHER" id="PTHR32080:SF54">
    <property type="entry name" value="GNK2-HOMOLOGOUS DOMAIN-CONTAINING PROTEIN"/>
    <property type="match status" value="1"/>
</dbReference>
<evidence type="ECO:0000256" key="2">
    <source>
        <dbReference type="ARBA" id="ARBA00022529"/>
    </source>
</evidence>
<reference evidence="18" key="1">
    <citation type="journal article" date="2017" name="Plant J.">
        <title>The pomegranate (Punica granatum L.) genome and the genomics of punicalagin biosynthesis.</title>
        <authorList>
            <person name="Qin G."/>
            <person name="Xu C."/>
            <person name="Ming R."/>
            <person name="Tang H."/>
            <person name="Guyot R."/>
            <person name="Kramer E.M."/>
            <person name="Hu Y."/>
            <person name="Yi X."/>
            <person name="Qi Y."/>
            <person name="Xu X."/>
            <person name="Gao Z."/>
            <person name="Pan H."/>
            <person name="Jian J."/>
            <person name="Tian Y."/>
            <person name="Yue Z."/>
            <person name="Xu Y."/>
        </authorList>
    </citation>
    <scope>NUCLEOTIDE SEQUENCE [LARGE SCALE GENOMIC DNA]</scope>
    <source>
        <strain evidence="18">cv. Dabenzi</strain>
    </source>
</reference>
<comment type="similarity">
    <text evidence="14">Belongs to the cysteine-rich repeat secretory protein family. Plasmodesmata-located proteins (PDLD) subfamily.</text>
</comment>
<comment type="caution">
    <text evidence="17">The sequence shown here is derived from an EMBL/GenBank/DDBJ whole genome shotgun (WGS) entry which is preliminary data.</text>
</comment>
<evidence type="ECO:0000256" key="12">
    <source>
        <dbReference type="ARBA" id="ARBA00023157"/>
    </source>
</evidence>
<comment type="subcellular location">
    <subcellularLocation>
        <location evidence="13">Cell junction</location>
        <location evidence="13">Plasmodesma</location>
    </subcellularLocation>
    <subcellularLocation>
        <location evidence="1">Cell membrane</location>
        <topology evidence="1">Single-pass type I membrane protein</topology>
    </subcellularLocation>
</comment>
<keyword evidence="3" id="KW-0295">Fungicide</keyword>
<feature type="domain" description="Gnk2-homologous" evidence="16">
    <location>
        <begin position="27"/>
        <end position="131"/>
    </location>
</feature>
<gene>
    <name evidence="17" type="ORF">CDL15_Pgr018468</name>
</gene>
<organism evidence="17 18">
    <name type="scientific">Punica granatum</name>
    <name type="common">Pomegranate</name>
    <dbReference type="NCBI Taxonomy" id="22663"/>
    <lineage>
        <taxon>Eukaryota</taxon>
        <taxon>Viridiplantae</taxon>
        <taxon>Streptophyta</taxon>
        <taxon>Embryophyta</taxon>
        <taxon>Tracheophyta</taxon>
        <taxon>Spermatophyta</taxon>
        <taxon>Magnoliopsida</taxon>
        <taxon>eudicotyledons</taxon>
        <taxon>Gunneridae</taxon>
        <taxon>Pentapetalae</taxon>
        <taxon>rosids</taxon>
        <taxon>malvids</taxon>
        <taxon>Myrtales</taxon>
        <taxon>Lythraceae</taxon>
        <taxon>Punica</taxon>
    </lineage>
</organism>
<evidence type="ECO:0000256" key="7">
    <source>
        <dbReference type="ARBA" id="ARBA00022737"/>
    </source>
</evidence>
<proteinExistence type="inferred from homology"/>
<evidence type="ECO:0000259" key="16">
    <source>
        <dbReference type="PROSITE" id="PS51473"/>
    </source>
</evidence>
<dbReference type="InterPro" id="IPR051378">
    <property type="entry name" value="Cell2Cell_Antifungal"/>
</dbReference>
<dbReference type="Proteomes" id="UP000197138">
    <property type="component" value="Unassembled WGS sequence"/>
</dbReference>
<keyword evidence="11" id="KW-0465">Mannose-binding</keyword>
<keyword evidence="9" id="KW-0965">Cell junction</keyword>
<evidence type="ECO:0000256" key="3">
    <source>
        <dbReference type="ARBA" id="ARBA00022577"/>
    </source>
</evidence>
<dbReference type="InterPro" id="IPR002902">
    <property type="entry name" value="GNK2"/>
</dbReference>
<dbReference type="PANTHER" id="PTHR32080">
    <property type="entry name" value="ANTIFUNGAL PROTEIN GINKBILOBIN-2-LIKE"/>
    <property type="match status" value="1"/>
</dbReference>